<dbReference type="OrthoDB" id="7791409at2"/>
<reference evidence="3 4" key="1">
    <citation type="submission" date="2017-05" db="EMBL/GenBank/DDBJ databases">
        <authorList>
            <person name="Varghese N."/>
            <person name="Submissions S."/>
        </authorList>
    </citation>
    <scope>NUCLEOTIDE SEQUENCE [LARGE SCALE GENOMIC DNA]</scope>
    <source>
        <strain evidence="3 4">DSM 100094</strain>
    </source>
</reference>
<sequence>MSLRLTSSALALAAFSAPAFADVTPEQVWQSWVDYYQSVGYTVTEGSRDQAGSTLTLKDVTISGGSEASKIVSTTPEITLTDEGDGRVKTVFADKMTMDVSGTEAEGGTFSLPVALDMPGNSILTSGAPEDMTHTFDYPTIDVTLTTITNDGTESPLPMKFGLTNTKGDFHIVSGSPNRYDYNMASDKLTFEGDVSEAEGQNVKFAGTVDGIRTDGTMSAAGPFSDIENQMADALAAGLAMNGKLESGNMAATFEFAGTDENGQPSSGQGKYDGKGFDVSFNLSKDGMGYQAASDAIQFEMTSPQFPMPIRYALENASFDMQLPVMQQDAPQPFKFAYSLAGLTLGDEIWGMFDPQAQLPRDPASLELDVTGLMKVTENIFTPPSASDAADETATDDAAPADDTAAATTEGVDPAAPADDAEAEADMGAATDEMMDEPAEPSPFEPTELTINQFALNAVGAKINATGALKAPESGDMTAPVGQVHAEYEGVNGLLDKLGAMGLIPEDQMMGVRMMLAMFAKPVDGNPEKLVTDLEFKEGGSIFANGQQIK</sequence>
<proteinExistence type="predicted"/>
<feature type="chain" id="PRO_5021755133" description="DUF2125 domain-containing protein" evidence="2">
    <location>
        <begin position="22"/>
        <end position="550"/>
    </location>
</feature>
<evidence type="ECO:0000256" key="1">
    <source>
        <dbReference type="SAM" id="MobiDB-lite"/>
    </source>
</evidence>
<evidence type="ECO:0000313" key="3">
    <source>
        <dbReference type="EMBL" id="SMO74668.1"/>
    </source>
</evidence>
<dbReference type="Proteomes" id="UP000319014">
    <property type="component" value="Unassembled WGS sequence"/>
</dbReference>
<gene>
    <name evidence="3" type="ORF">SAMN06265221_109117</name>
</gene>
<dbReference type="InterPro" id="IPR018666">
    <property type="entry name" value="DUF2125"/>
</dbReference>
<feature type="region of interest" description="Disordered" evidence="1">
    <location>
        <begin position="382"/>
        <end position="427"/>
    </location>
</feature>
<dbReference type="EMBL" id="FXTK01000009">
    <property type="protein sequence ID" value="SMO74668.1"/>
    <property type="molecule type" value="Genomic_DNA"/>
</dbReference>
<evidence type="ECO:0008006" key="5">
    <source>
        <dbReference type="Google" id="ProtNLM"/>
    </source>
</evidence>
<evidence type="ECO:0000313" key="4">
    <source>
        <dbReference type="Proteomes" id="UP000319014"/>
    </source>
</evidence>
<dbReference type="AlphaFoldDB" id="A0A521DSS4"/>
<feature type="signal peptide" evidence="2">
    <location>
        <begin position="1"/>
        <end position="21"/>
    </location>
</feature>
<evidence type="ECO:0000256" key="2">
    <source>
        <dbReference type="SAM" id="SignalP"/>
    </source>
</evidence>
<name>A0A521DSS4_9RHOB</name>
<keyword evidence="4" id="KW-1185">Reference proteome</keyword>
<dbReference type="Pfam" id="PF09898">
    <property type="entry name" value="DUF2125"/>
    <property type="match status" value="1"/>
</dbReference>
<feature type="compositionally biased region" description="Low complexity" evidence="1">
    <location>
        <begin position="396"/>
        <end position="418"/>
    </location>
</feature>
<keyword evidence="2" id="KW-0732">Signal</keyword>
<organism evidence="3 4">
    <name type="scientific">Paracoccus laeviglucosivorans</name>
    <dbReference type="NCBI Taxonomy" id="1197861"/>
    <lineage>
        <taxon>Bacteria</taxon>
        <taxon>Pseudomonadati</taxon>
        <taxon>Pseudomonadota</taxon>
        <taxon>Alphaproteobacteria</taxon>
        <taxon>Rhodobacterales</taxon>
        <taxon>Paracoccaceae</taxon>
        <taxon>Paracoccus</taxon>
    </lineage>
</organism>
<accession>A0A521DSS4</accession>
<dbReference type="RefSeq" id="WP_142663389.1">
    <property type="nucleotide sequence ID" value="NZ_FXTK01000009.1"/>
</dbReference>
<protein>
    <recommendedName>
        <fullName evidence="5">DUF2125 domain-containing protein</fullName>
    </recommendedName>
</protein>